<dbReference type="Proteomes" id="UP000260351">
    <property type="component" value="Unassembled WGS sequence"/>
</dbReference>
<feature type="transmembrane region" description="Helical" evidence="1">
    <location>
        <begin position="216"/>
        <end position="238"/>
    </location>
</feature>
<gene>
    <name evidence="3" type="ORF">DZC52_08685</name>
</gene>
<dbReference type="PROSITE" id="PS50924">
    <property type="entry name" value="MHYT"/>
    <property type="match status" value="1"/>
</dbReference>
<dbReference type="Pfam" id="PF03707">
    <property type="entry name" value="MHYT"/>
    <property type="match status" value="2"/>
</dbReference>
<feature type="transmembrane region" description="Helical" evidence="1">
    <location>
        <begin position="176"/>
        <end position="196"/>
    </location>
</feature>
<keyword evidence="3" id="KW-0808">Transferase</keyword>
<dbReference type="InterPro" id="IPR005330">
    <property type="entry name" value="MHYT_dom"/>
</dbReference>
<feature type="transmembrane region" description="Helical" evidence="1">
    <location>
        <begin position="107"/>
        <end position="128"/>
    </location>
</feature>
<keyword evidence="4" id="KW-1185">Reference proteome</keyword>
<accession>A0A3E1K7Z0</accession>
<dbReference type="OrthoDB" id="9808408at2"/>
<dbReference type="AlphaFoldDB" id="A0A3E1K7Z0"/>
<dbReference type="EMBL" id="QUZK01000037">
    <property type="protein sequence ID" value="RFF30146.1"/>
    <property type="molecule type" value="Genomic_DNA"/>
</dbReference>
<feature type="transmembrane region" description="Helical" evidence="1">
    <location>
        <begin position="82"/>
        <end position="100"/>
    </location>
</feature>
<sequence length="253" mass="26916">MQAFIASHDLALVGLSYVISVIGALISLYLADFIVERDGRINFGWLSLAAIIFGGCAIWAMHFTGMLAFRMEGPVTYDVSTTLLSLGLPILLSGMGLFVAHRWRDSIVAWLTAGVVFGLGVAAMHYLGMTAMRMPMTMTHDNAIIALSIGIAVVAATVALRIIVHWRGVKRLLSPLLMGLAVCGMHYTAMYGMSFAPMPGAEAGIDYFAGAWSQGTVGFLSGLWVSMALFVGAALAVFRKLSDVDGPDAFAGT</sequence>
<evidence type="ECO:0000313" key="4">
    <source>
        <dbReference type="Proteomes" id="UP000260351"/>
    </source>
</evidence>
<dbReference type="RefSeq" id="WP_116650747.1">
    <property type="nucleotide sequence ID" value="NZ_QUZK01000037.1"/>
</dbReference>
<organism evidence="3 4">
    <name type="scientific">Wenzhouxiangella sediminis</name>
    <dbReference type="NCBI Taxonomy" id="1792836"/>
    <lineage>
        <taxon>Bacteria</taxon>
        <taxon>Pseudomonadati</taxon>
        <taxon>Pseudomonadota</taxon>
        <taxon>Gammaproteobacteria</taxon>
        <taxon>Chromatiales</taxon>
        <taxon>Wenzhouxiangellaceae</taxon>
        <taxon>Wenzhouxiangella</taxon>
    </lineage>
</organism>
<protein>
    <submittedName>
        <fullName evidence="3">Histidine kinase</fullName>
    </submittedName>
</protein>
<dbReference type="GO" id="GO:0016301">
    <property type="term" value="F:kinase activity"/>
    <property type="evidence" value="ECO:0007669"/>
    <property type="project" value="UniProtKB-KW"/>
</dbReference>
<name>A0A3E1K7Z0_9GAMM</name>
<evidence type="ECO:0000313" key="3">
    <source>
        <dbReference type="EMBL" id="RFF30146.1"/>
    </source>
</evidence>
<dbReference type="PANTHER" id="PTHR35152">
    <property type="entry name" value="DOMAIN SIGNALLING PROTEIN, PUTATIVE (AFU_ORTHOLOGUE AFUA_5G11310)-RELATED"/>
    <property type="match status" value="1"/>
</dbReference>
<feature type="transmembrane region" description="Helical" evidence="1">
    <location>
        <begin position="143"/>
        <end position="164"/>
    </location>
</feature>
<keyword evidence="1" id="KW-1133">Transmembrane helix</keyword>
<evidence type="ECO:0000259" key="2">
    <source>
        <dbReference type="PROSITE" id="PS50924"/>
    </source>
</evidence>
<feature type="transmembrane region" description="Helical" evidence="1">
    <location>
        <begin position="43"/>
        <end position="62"/>
    </location>
</feature>
<feature type="domain" description="MHYT" evidence="2">
    <location>
        <begin position="8"/>
        <end position="196"/>
    </location>
</feature>
<feature type="transmembrane region" description="Helical" evidence="1">
    <location>
        <begin position="12"/>
        <end position="31"/>
    </location>
</feature>
<comment type="caution">
    <text evidence="3">The sequence shown here is derived from an EMBL/GenBank/DDBJ whole genome shotgun (WGS) entry which is preliminary data.</text>
</comment>
<proteinExistence type="predicted"/>
<dbReference type="PANTHER" id="PTHR35152:SF1">
    <property type="entry name" value="DOMAIN SIGNALLING PROTEIN, PUTATIVE (AFU_ORTHOLOGUE AFUA_5G11310)-RELATED"/>
    <property type="match status" value="1"/>
</dbReference>
<keyword evidence="3" id="KW-0418">Kinase</keyword>
<reference evidence="3 4" key="1">
    <citation type="submission" date="2018-08" db="EMBL/GenBank/DDBJ databases">
        <title>Wenzhouxiangella salilacus sp. nov., a novel bacterium isolated from a saline lake in Xinjiang Province, China.</title>
        <authorList>
            <person name="Han S."/>
        </authorList>
    </citation>
    <scope>NUCLEOTIDE SEQUENCE [LARGE SCALE GENOMIC DNA]</scope>
    <source>
        <strain evidence="3 4">XDB06</strain>
    </source>
</reference>
<keyword evidence="1" id="KW-0812">Transmembrane</keyword>
<dbReference type="GO" id="GO:0016020">
    <property type="term" value="C:membrane"/>
    <property type="evidence" value="ECO:0007669"/>
    <property type="project" value="UniProtKB-UniRule"/>
</dbReference>
<keyword evidence="1" id="KW-0472">Membrane</keyword>
<evidence type="ECO:0000256" key="1">
    <source>
        <dbReference type="PROSITE-ProRule" id="PRU00244"/>
    </source>
</evidence>